<comment type="caution">
    <text evidence="3">The sequence shown here is derived from an EMBL/GenBank/DDBJ whole genome shotgun (WGS) entry which is preliminary data.</text>
</comment>
<dbReference type="PROSITE" id="PS50004">
    <property type="entry name" value="C2"/>
    <property type="match status" value="1"/>
</dbReference>
<dbReference type="InterPro" id="IPR035892">
    <property type="entry name" value="C2_domain_sf"/>
</dbReference>
<accession>A0ABD3NZY2</accession>
<dbReference type="Gene3D" id="2.60.40.150">
    <property type="entry name" value="C2 domain"/>
    <property type="match status" value="1"/>
</dbReference>
<feature type="compositionally biased region" description="Polar residues" evidence="1">
    <location>
        <begin position="1"/>
        <end position="13"/>
    </location>
</feature>
<dbReference type="AlphaFoldDB" id="A0ABD3NZY2"/>
<dbReference type="InterPro" id="IPR000008">
    <property type="entry name" value="C2_dom"/>
</dbReference>
<dbReference type="Pfam" id="PF00168">
    <property type="entry name" value="C2"/>
    <property type="match status" value="1"/>
</dbReference>
<feature type="region of interest" description="Disordered" evidence="1">
    <location>
        <begin position="1"/>
        <end position="66"/>
    </location>
</feature>
<evidence type="ECO:0000313" key="4">
    <source>
        <dbReference type="Proteomes" id="UP001530400"/>
    </source>
</evidence>
<protein>
    <recommendedName>
        <fullName evidence="2">C2 domain-containing protein</fullName>
    </recommendedName>
</protein>
<proteinExistence type="predicted"/>
<dbReference type="Proteomes" id="UP001530400">
    <property type="component" value="Unassembled WGS sequence"/>
</dbReference>
<dbReference type="SMART" id="SM00239">
    <property type="entry name" value="C2"/>
    <property type="match status" value="1"/>
</dbReference>
<sequence>MNTEDSNQPTSVKFTFFDDGQDKRDNTEKTALLPADTRTRDMKINSSDTDNRSRSSGRAALEDGGTRNIDEPLTFLVEIAGITLPRDKSSTNNWMMDLGDTSALNPRGMHCTATWIDKRPRVIGTHRKENVLHRTKTMRVDRSKVADADVILASESSEDTSSTNTSSVEEEGKNSEHILTVDDSSLFLFTTSIKELLGAHVISSSTGGEISGSESDVTQNGGVRFDIFEKPIDALSSIYRTVLAESTNEKEDKATDDTFSYSSRKLNLANYNASYRVVGSVFLTSKDILTRCDAERFECDLYNGLRKNQRSLHKPFTSKGNGGKLALRIRIASEFDCAFIRTLRHCDVNNVPITVEMLNNAMGKNDPARKQLKPVTITTEYDENEVAAQASLKAIGNFSPQAMESVRYLFSDDTEPRVMVKPYPDPKRVEQTQWFTGEELHRECWKESTNWIKAGSGSLGKLYVEVLQCRELPNVDTGPGNKTDAFVSIVYGDVMVQTDVIDDSLAPMWMPWTKRAYVFNMDHPSHAMYVGVVDYDVGPLEHECIGRAAIQVNKFSPGMLYTLSYKLHETSNLTDRGESAGIITLRLRVEYDEKMYLHKGWKAPSSPRHVNSQQWKSHRVAKYCCDGPHDDEVFEMSVFRSHINEIMSAKRTLTYCISDALNSIIFWRAQVKVGNAWLPLHSVIVFYFSVCLVERPQLLPSYLCFAAGWVLIANMFVRENHPNPWQRGHPFSYYWNILTSGKSFYVPKAIEPLQGHKEAVKYEKIWQDRLDEDDARWAKQAELDAKVKNINDESVIRTKAKANAPLVDPISSLAGARLLPYQQRLGGYCKKIRYARNVLNWSESAVSFRLTLMCFGCGAAALLVPWAFLLKWCSRLLVWTFLGPWMKLVDVYFHGLTLEEELKRSKAKTTDELHNAFKLQCQAAKILRENTLKLKAFRVRLFGPFITKLPQCELARHEDVPLPESSAEPYHRGIDDIDAKLFIPGQNLNGVMIPSTGEYNVISLAAPSEKNILVDQFSRLLEYQLQRTMHDEAIHENFELVSSNDNNQIVCMRSDENYSEAHMIKRLSSRTTQAALDNHHNQQIKEVEGQSKPISSRWVFTASVHLSLTKEVKEDESQQHPLLDYDQRDQRMIEDDGANAIEEEGVEVVPYLSEEENESNRDDDLVSQDEHAENEHVSVLYVKEENNDMVDID</sequence>
<feature type="domain" description="C2" evidence="2">
    <location>
        <begin position="436"/>
        <end position="565"/>
    </location>
</feature>
<feature type="region of interest" description="Disordered" evidence="1">
    <location>
        <begin position="152"/>
        <end position="175"/>
    </location>
</feature>
<dbReference type="SUPFAM" id="SSF49562">
    <property type="entry name" value="C2 domain (Calcium/lipid-binding domain, CaLB)"/>
    <property type="match status" value="1"/>
</dbReference>
<feature type="compositionally biased region" description="Basic and acidic residues" evidence="1">
    <location>
        <begin position="1158"/>
        <end position="1176"/>
    </location>
</feature>
<organism evidence="3 4">
    <name type="scientific">Cyclotella atomus</name>
    <dbReference type="NCBI Taxonomy" id="382360"/>
    <lineage>
        <taxon>Eukaryota</taxon>
        <taxon>Sar</taxon>
        <taxon>Stramenopiles</taxon>
        <taxon>Ochrophyta</taxon>
        <taxon>Bacillariophyta</taxon>
        <taxon>Coscinodiscophyceae</taxon>
        <taxon>Thalassiosirophycidae</taxon>
        <taxon>Stephanodiscales</taxon>
        <taxon>Stephanodiscaceae</taxon>
        <taxon>Cyclotella</taxon>
    </lineage>
</organism>
<gene>
    <name evidence="3" type="ORF">ACHAWO_001292</name>
</gene>
<keyword evidence="4" id="KW-1185">Reference proteome</keyword>
<evidence type="ECO:0000259" key="2">
    <source>
        <dbReference type="PROSITE" id="PS50004"/>
    </source>
</evidence>
<feature type="compositionally biased region" description="Basic and acidic residues" evidence="1">
    <location>
        <begin position="37"/>
        <end position="53"/>
    </location>
</feature>
<evidence type="ECO:0000256" key="1">
    <source>
        <dbReference type="SAM" id="MobiDB-lite"/>
    </source>
</evidence>
<reference evidence="3 4" key="1">
    <citation type="submission" date="2024-10" db="EMBL/GenBank/DDBJ databases">
        <title>Updated reference genomes for cyclostephanoid diatoms.</title>
        <authorList>
            <person name="Roberts W.R."/>
            <person name="Alverson A.J."/>
        </authorList>
    </citation>
    <scope>NUCLEOTIDE SEQUENCE [LARGE SCALE GENOMIC DNA]</scope>
    <source>
        <strain evidence="3 4">AJA010-31</strain>
    </source>
</reference>
<evidence type="ECO:0000313" key="3">
    <source>
        <dbReference type="EMBL" id="KAL3781465.1"/>
    </source>
</evidence>
<feature type="region of interest" description="Disordered" evidence="1">
    <location>
        <begin position="1151"/>
        <end position="1176"/>
    </location>
</feature>
<dbReference type="EMBL" id="JALLPJ020000844">
    <property type="protein sequence ID" value="KAL3781465.1"/>
    <property type="molecule type" value="Genomic_DNA"/>
</dbReference>
<name>A0ABD3NZY2_9STRA</name>
<dbReference type="CDD" id="cd00030">
    <property type="entry name" value="C2"/>
    <property type="match status" value="1"/>
</dbReference>